<organism evidence="1 2">
    <name type="scientific">Nocardioides phosphati</name>
    <dbReference type="NCBI Taxonomy" id="1867775"/>
    <lineage>
        <taxon>Bacteria</taxon>
        <taxon>Bacillati</taxon>
        <taxon>Actinomycetota</taxon>
        <taxon>Actinomycetes</taxon>
        <taxon>Propionibacteriales</taxon>
        <taxon>Nocardioidaceae</taxon>
        <taxon>Nocardioides</taxon>
    </lineage>
</organism>
<reference evidence="2" key="1">
    <citation type="journal article" date="2019" name="Int. J. Syst. Evol. Microbiol.">
        <title>The Global Catalogue of Microorganisms (GCM) 10K type strain sequencing project: providing services to taxonomists for standard genome sequencing and annotation.</title>
        <authorList>
            <consortium name="The Broad Institute Genomics Platform"/>
            <consortium name="The Broad Institute Genome Sequencing Center for Infectious Disease"/>
            <person name="Wu L."/>
            <person name="Ma J."/>
        </authorList>
    </citation>
    <scope>NUCLEOTIDE SEQUENCE [LARGE SCALE GENOMIC DNA]</scope>
    <source>
        <strain evidence="2">CGMCC 4.7371</strain>
    </source>
</reference>
<dbReference type="RefSeq" id="WP_188782804.1">
    <property type="nucleotide sequence ID" value="NZ_BMNI01000001.1"/>
</dbReference>
<dbReference type="EMBL" id="BMNI01000001">
    <property type="protein sequence ID" value="GGO86712.1"/>
    <property type="molecule type" value="Genomic_DNA"/>
</dbReference>
<dbReference type="Proteomes" id="UP000655410">
    <property type="component" value="Unassembled WGS sequence"/>
</dbReference>
<sequence length="92" mass="10241">MNTSEHTWRYLLARERLPTGENYFTVREVHSGPNHELSWTEDAIEPSGETWREIVNTLALMSGATNGPVLDLTLDPPALVRVRDLGDPAKGA</sequence>
<comment type="caution">
    <text evidence="1">The sequence shown here is derived from an EMBL/GenBank/DDBJ whole genome shotgun (WGS) entry which is preliminary data.</text>
</comment>
<accession>A0ABQ2N7I1</accession>
<proteinExistence type="predicted"/>
<name>A0ABQ2N7I1_9ACTN</name>
<gene>
    <name evidence="1" type="ORF">GCM10011584_09700</name>
</gene>
<evidence type="ECO:0000313" key="1">
    <source>
        <dbReference type="EMBL" id="GGO86712.1"/>
    </source>
</evidence>
<evidence type="ECO:0000313" key="2">
    <source>
        <dbReference type="Proteomes" id="UP000655410"/>
    </source>
</evidence>
<protein>
    <submittedName>
        <fullName evidence="1">Uncharacterized protein</fullName>
    </submittedName>
</protein>
<keyword evidence="2" id="KW-1185">Reference proteome</keyword>